<dbReference type="Pfam" id="PF02635">
    <property type="entry name" value="DsrE"/>
    <property type="match status" value="1"/>
</dbReference>
<dbReference type="Gene3D" id="3.40.1260.10">
    <property type="entry name" value="DsrEFH-like"/>
    <property type="match status" value="1"/>
</dbReference>
<protein>
    <submittedName>
        <fullName evidence="2">DsrE family protein</fullName>
    </submittedName>
</protein>
<dbReference type="AlphaFoldDB" id="A0A7G6VUN1"/>
<dbReference type="PANTHER" id="PTHR37691">
    <property type="entry name" value="BLR3518 PROTEIN"/>
    <property type="match status" value="1"/>
</dbReference>
<dbReference type="EMBL" id="CP060052">
    <property type="protein sequence ID" value="QNE05446.1"/>
    <property type="molecule type" value="Genomic_DNA"/>
</dbReference>
<feature type="chain" id="PRO_5028873154" evidence="1">
    <location>
        <begin position="21"/>
        <end position="179"/>
    </location>
</feature>
<proteinExistence type="predicted"/>
<reference evidence="2 3" key="1">
    <citation type="submission" date="2020-08" db="EMBL/GenBank/DDBJ databases">
        <authorList>
            <person name="Liu G."/>
            <person name="Sun C."/>
        </authorList>
    </citation>
    <scope>NUCLEOTIDE SEQUENCE [LARGE SCALE GENOMIC DNA]</scope>
    <source>
        <strain evidence="2 3">OT19</strain>
    </source>
</reference>
<evidence type="ECO:0000256" key="1">
    <source>
        <dbReference type="SAM" id="SignalP"/>
    </source>
</evidence>
<dbReference type="Proteomes" id="UP000515297">
    <property type="component" value="Chromosome"/>
</dbReference>
<dbReference type="InterPro" id="IPR003787">
    <property type="entry name" value="Sulphur_relay_DsrE/F-like"/>
</dbReference>
<name>A0A7G6VUN1_9SPHN</name>
<gene>
    <name evidence="2" type="ORF">H4O24_01695</name>
</gene>
<keyword evidence="1" id="KW-0732">Signal</keyword>
<dbReference type="PANTHER" id="PTHR37691:SF1">
    <property type="entry name" value="BLR3518 PROTEIN"/>
    <property type="match status" value="1"/>
</dbReference>
<sequence>MRELIAIAALAIAVPAAAQALPDNMTPGPVFPFGPVAEVESDMPIPADAEFRIVFDLSDAAPAGQASRGLDTLARFHNMHVRAGVPRDRIHLAVVVHGAASADLLAAQAYAGRKDGAANANAAIVAALLDKGVRVIMCGQSAAAMGIAREDLLPGVEMALSAMTAHALLQQQGYTVNPF</sequence>
<organism evidence="2 3">
    <name type="scientific">Croceicoccus marinus</name>
    <dbReference type="NCBI Taxonomy" id="450378"/>
    <lineage>
        <taxon>Bacteria</taxon>
        <taxon>Pseudomonadati</taxon>
        <taxon>Pseudomonadota</taxon>
        <taxon>Alphaproteobacteria</taxon>
        <taxon>Sphingomonadales</taxon>
        <taxon>Erythrobacteraceae</taxon>
        <taxon>Croceicoccus</taxon>
    </lineage>
</organism>
<dbReference type="SUPFAM" id="SSF75169">
    <property type="entry name" value="DsrEFH-like"/>
    <property type="match status" value="1"/>
</dbReference>
<dbReference type="RefSeq" id="WP_185884547.1">
    <property type="nucleotide sequence ID" value="NZ_CP060052.1"/>
</dbReference>
<evidence type="ECO:0000313" key="2">
    <source>
        <dbReference type="EMBL" id="QNE05446.1"/>
    </source>
</evidence>
<feature type="signal peptide" evidence="1">
    <location>
        <begin position="1"/>
        <end position="20"/>
    </location>
</feature>
<accession>A0A7G6VUN1</accession>
<evidence type="ECO:0000313" key="3">
    <source>
        <dbReference type="Proteomes" id="UP000515297"/>
    </source>
</evidence>
<dbReference type="InterPro" id="IPR027396">
    <property type="entry name" value="DsrEFH-like"/>
</dbReference>